<gene>
    <name evidence="4" type="ORF">PoB_004195000</name>
</gene>
<dbReference type="SMART" id="SM00217">
    <property type="entry name" value="WAP"/>
    <property type="match status" value="1"/>
</dbReference>
<dbReference type="InterPro" id="IPR000742">
    <property type="entry name" value="EGF"/>
</dbReference>
<comment type="caution">
    <text evidence="1">Lacks conserved residue(s) required for the propagation of feature annotation.</text>
</comment>
<dbReference type="EMBL" id="BLXT01004610">
    <property type="protein sequence ID" value="GFO15445.1"/>
    <property type="molecule type" value="Genomic_DNA"/>
</dbReference>
<feature type="domain" description="EGF-like" evidence="2">
    <location>
        <begin position="1"/>
        <end position="21"/>
    </location>
</feature>
<evidence type="ECO:0008006" key="6">
    <source>
        <dbReference type="Google" id="ProtNLM"/>
    </source>
</evidence>
<reference evidence="4 5" key="1">
    <citation type="journal article" date="2021" name="Elife">
        <title>Chloroplast acquisition without the gene transfer in kleptoplastic sea slugs, Plakobranchus ocellatus.</title>
        <authorList>
            <person name="Maeda T."/>
            <person name="Takahashi S."/>
            <person name="Yoshida T."/>
            <person name="Shimamura S."/>
            <person name="Takaki Y."/>
            <person name="Nagai Y."/>
            <person name="Toyoda A."/>
            <person name="Suzuki Y."/>
            <person name="Arimoto A."/>
            <person name="Ishii H."/>
            <person name="Satoh N."/>
            <person name="Nishiyama T."/>
            <person name="Hasebe M."/>
            <person name="Maruyama T."/>
            <person name="Minagawa J."/>
            <person name="Obokata J."/>
            <person name="Shigenobu S."/>
        </authorList>
    </citation>
    <scope>NUCLEOTIDE SEQUENCE [LARGE SCALE GENOMIC DNA]</scope>
</reference>
<dbReference type="Proteomes" id="UP000735302">
    <property type="component" value="Unassembled WGS sequence"/>
</dbReference>
<dbReference type="PROSITE" id="PS51390">
    <property type="entry name" value="WAP"/>
    <property type="match status" value="1"/>
</dbReference>
<keyword evidence="5" id="KW-1185">Reference proteome</keyword>
<proteinExistence type="predicted"/>
<dbReference type="PROSITE" id="PS01186">
    <property type="entry name" value="EGF_2"/>
    <property type="match status" value="1"/>
</dbReference>
<dbReference type="InterPro" id="IPR008197">
    <property type="entry name" value="WAP_dom"/>
</dbReference>
<feature type="disulfide bond" evidence="1">
    <location>
        <begin position="11"/>
        <end position="20"/>
    </location>
</feature>
<sequence>MNTTAEPSCACVMGFTGSRCETEISAPVKEGKCPSLPADGSSGQCPGYVCSNDAVCPDTQKCCPTACSTKVCALPEQNTSTPFLVLLYFLSVFKRALTRFIYIL</sequence>
<organism evidence="4 5">
    <name type="scientific">Plakobranchus ocellatus</name>
    <dbReference type="NCBI Taxonomy" id="259542"/>
    <lineage>
        <taxon>Eukaryota</taxon>
        <taxon>Metazoa</taxon>
        <taxon>Spiralia</taxon>
        <taxon>Lophotrochozoa</taxon>
        <taxon>Mollusca</taxon>
        <taxon>Gastropoda</taxon>
        <taxon>Heterobranchia</taxon>
        <taxon>Euthyneura</taxon>
        <taxon>Panpulmonata</taxon>
        <taxon>Sacoglossa</taxon>
        <taxon>Placobranchoidea</taxon>
        <taxon>Plakobranchidae</taxon>
        <taxon>Plakobranchus</taxon>
    </lineage>
</organism>
<dbReference type="AlphaFoldDB" id="A0AAV4B4C5"/>
<dbReference type="PROSITE" id="PS00022">
    <property type="entry name" value="EGF_1"/>
    <property type="match status" value="1"/>
</dbReference>
<evidence type="ECO:0000256" key="1">
    <source>
        <dbReference type="PROSITE-ProRule" id="PRU00076"/>
    </source>
</evidence>
<evidence type="ECO:0000259" key="2">
    <source>
        <dbReference type="PROSITE" id="PS50026"/>
    </source>
</evidence>
<evidence type="ECO:0000313" key="4">
    <source>
        <dbReference type="EMBL" id="GFO15445.1"/>
    </source>
</evidence>
<dbReference type="GO" id="GO:0030414">
    <property type="term" value="F:peptidase inhibitor activity"/>
    <property type="evidence" value="ECO:0007669"/>
    <property type="project" value="InterPro"/>
</dbReference>
<dbReference type="Gene3D" id="2.10.25.10">
    <property type="entry name" value="Laminin"/>
    <property type="match status" value="1"/>
</dbReference>
<dbReference type="GO" id="GO:0005576">
    <property type="term" value="C:extracellular region"/>
    <property type="evidence" value="ECO:0007669"/>
    <property type="project" value="InterPro"/>
</dbReference>
<accession>A0AAV4B4C5</accession>
<dbReference type="Pfam" id="PF00095">
    <property type="entry name" value="WAP"/>
    <property type="match status" value="1"/>
</dbReference>
<comment type="caution">
    <text evidence="4">The sequence shown here is derived from an EMBL/GenBank/DDBJ whole genome shotgun (WGS) entry which is preliminary data.</text>
</comment>
<feature type="domain" description="WAP" evidence="3">
    <location>
        <begin position="26"/>
        <end position="76"/>
    </location>
</feature>
<dbReference type="Gene3D" id="4.10.75.10">
    <property type="entry name" value="Elafin-like"/>
    <property type="match status" value="1"/>
</dbReference>
<dbReference type="InterPro" id="IPR036645">
    <property type="entry name" value="Elafin-like_sf"/>
</dbReference>
<dbReference type="PROSITE" id="PS50026">
    <property type="entry name" value="EGF_3"/>
    <property type="match status" value="1"/>
</dbReference>
<keyword evidence="1" id="KW-0245">EGF-like domain</keyword>
<keyword evidence="1" id="KW-1015">Disulfide bond</keyword>
<name>A0AAV4B4C5_9GAST</name>
<evidence type="ECO:0000313" key="5">
    <source>
        <dbReference type="Proteomes" id="UP000735302"/>
    </source>
</evidence>
<protein>
    <recommendedName>
        <fullName evidence="6">WAP domain-containing protein</fullName>
    </recommendedName>
</protein>
<dbReference type="SUPFAM" id="SSF57256">
    <property type="entry name" value="Elafin-like"/>
    <property type="match status" value="1"/>
</dbReference>
<evidence type="ECO:0000259" key="3">
    <source>
        <dbReference type="PROSITE" id="PS51390"/>
    </source>
</evidence>